<dbReference type="InterPro" id="IPR002645">
    <property type="entry name" value="STAS_dom"/>
</dbReference>
<dbReference type="EMBL" id="JAATVY010000034">
    <property type="protein sequence ID" value="NJC73673.1"/>
    <property type="molecule type" value="Genomic_DNA"/>
</dbReference>
<evidence type="ECO:0000313" key="4">
    <source>
        <dbReference type="EMBL" id="NJC73673.1"/>
    </source>
</evidence>
<feature type="domain" description="STAS" evidence="3">
    <location>
        <begin position="49"/>
        <end position="134"/>
    </location>
</feature>
<accession>A0ABX0Y8D5</accession>
<dbReference type="Gene3D" id="3.30.750.24">
    <property type="entry name" value="STAS domain"/>
    <property type="match status" value="1"/>
</dbReference>
<dbReference type="Proteomes" id="UP000722989">
    <property type="component" value="Unassembled WGS sequence"/>
</dbReference>
<organism evidence="4 5">
    <name type="scientific">Planosporangium thailandense</name>
    <dbReference type="NCBI Taxonomy" id="765197"/>
    <lineage>
        <taxon>Bacteria</taxon>
        <taxon>Bacillati</taxon>
        <taxon>Actinomycetota</taxon>
        <taxon>Actinomycetes</taxon>
        <taxon>Micromonosporales</taxon>
        <taxon>Micromonosporaceae</taxon>
        <taxon>Planosporangium</taxon>
    </lineage>
</organism>
<name>A0ABX0Y8D5_9ACTN</name>
<dbReference type="PANTHER" id="PTHR33495:SF2">
    <property type="entry name" value="ANTI-SIGMA FACTOR ANTAGONIST TM_1081-RELATED"/>
    <property type="match status" value="1"/>
</dbReference>
<dbReference type="SUPFAM" id="SSF52091">
    <property type="entry name" value="SpoIIaa-like"/>
    <property type="match status" value="1"/>
</dbReference>
<dbReference type="RefSeq" id="WP_167928578.1">
    <property type="nucleotide sequence ID" value="NZ_JAATVY010000034.1"/>
</dbReference>
<sequence>MSTAMPRSAPTRAPARVPLYFRSNGDVTLLEISVLGAELPTQHEQAVDLAVAGEIDILTAGSLRDTLIQVLRMYRPAHIGVDLAGVTFMDASGVSALLKFAIAARQLDCAIAITNLQPNVYKVLQLTGLLEELGLRTDRTRPVNTGPSADSRSMPMRRAGAVVDIRGYLPRRRTAGPVTDPLDAA</sequence>
<evidence type="ECO:0000256" key="1">
    <source>
        <dbReference type="ARBA" id="ARBA00009013"/>
    </source>
</evidence>
<comment type="similarity">
    <text evidence="1 2">Belongs to the anti-sigma-factor antagonist family.</text>
</comment>
<gene>
    <name evidence="4" type="ORF">HC031_28705</name>
</gene>
<dbReference type="Pfam" id="PF01740">
    <property type="entry name" value="STAS"/>
    <property type="match status" value="1"/>
</dbReference>
<dbReference type="PANTHER" id="PTHR33495">
    <property type="entry name" value="ANTI-SIGMA FACTOR ANTAGONIST TM_1081-RELATED-RELATED"/>
    <property type="match status" value="1"/>
</dbReference>
<dbReference type="InterPro" id="IPR003658">
    <property type="entry name" value="Anti-sigma_ant"/>
</dbReference>
<comment type="caution">
    <text evidence="4">The sequence shown here is derived from an EMBL/GenBank/DDBJ whole genome shotgun (WGS) entry which is preliminary data.</text>
</comment>
<dbReference type="NCBIfam" id="TIGR00377">
    <property type="entry name" value="ant_ant_sig"/>
    <property type="match status" value="1"/>
</dbReference>
<protein>
    <recommendedName>
        <fullName evidence="2">Anti-sigma factor antagonist</fullName>
    </recommendedName>
</protein>
<dbReference type="PROSITE" id="PS50801">
    <property type="entry name" value="STAS"/>
    <property type="match status" value="1"/>
</dbReference>
<evidence type="ECO:0000256" key="2">
    <source>
        <dbReference type="RuleBase" id="RU003749"/>
    </source>
</evidence>
<proteinExistence type="inferred from homology"/>
<dbReference type="InterPro" id="IPR036513">
    <property type="entry name" value="STAS_dom_sf"/>
</dbReference>
<evidence type="ECO:0000259" key="3">
    <source>
        <dbReference type="PROSITE" id="PS50801"/>
    </source>
</evidence>
<keyword evidence="5" id="KW-1185">Reference proteome</keyword>
<evidence type="ECO:0000313" key="5">
    <source>
        <dbReference type="Proteomes" id="UP000722989"/>
    </source>
</evidence>
<dbReference type="CDD" id="cd07043">
    <property type="entry name" value="STAS_anti-anti-sigma_factors"/>
    <property type="match status" value="1"/>
</dbReference>
<reference evidence="4 5" key="1">
    <citation type="submission" date="2020-03" db="EMBL/GenBank/DDBJ databases">
        <title>WGS of the type strain of Planosporangium spp.</title>
        <authorList>
            <person name="Thawai C."/>
        </authorList>
    </citation>
    <scope>NUCLEOTIDE SEQUENCE [LARGE SCALE GENOMIC DNA]</scope>
    <source>
        <strain evidence="4 5">TBRC 5610</strain>
    </source>
</reference>